<dbReference type="GO" id="GO:0008168">
    <property type="term" value="F:methyltransferase activity"/>
    <property type="evidence" value="ECO:0007669"/>
    <property type="project" value="UniProtKB-KW"/>
</dbReference>
<gene>
    <name evidence="1" type="ORF">G4V39_06910</name>
</gene>
<evidence type="ECO:0000313" key="2">
    <source>
        <dbReference type="Proteomes" id="UP000502179"/>
    </source>
</evidence>
<keyword evidence="1" id="KW-0808">Transferase</keyword>
<dbReference type="InterPro" id="IPR029063">
    <property type="entry name" value="SAM-dependent_MTases_sf"/>
</dbReference>
<dbReference type="PANTHER" id="PTHR43861">
    <property type="entry name" value="TRANS-ACONITATE 2-METHYLTRANSFERASE-RELATED"/>
    <property type="match status" value="1"/>
</dbReference>
<name>A0A6G7PWL8_9BACT</name>
<accession>A0A6G7PWL8</accession>
<evidence type="ECO:0000313" key="1">
    <source>
        <dbReference type="EMBL" id="QIJ72010.1"/>
    </source>
</evidence>
<dbReference type="GO" id="GO:0032259">
    <property type="term" value="P:methylation"/>
    <property type="evidence" value="ECO:0007669"/>
    <property type="project" value="UniProtKB-KW"/>
</dbReference>
<dbReference type="SUPFAM" id="SSF53335">
    <property type="entry name" value="S-adenosyl-L-methionine-dependent methyltransferases"/>
    <property type="match status" value="1"/>
</dbReference>
<proteinExistence type="predicted"/>
<dbReference type="AlphaFoldDB" id="A0A6G7PWL8"/>
<keyword evidence="2" id="KW-1185">Reference proteome</keyword>
<dbReference type="Pfam" id="PF13489">
    <property type="entry name" value="Methyltransf_23"/>
    <property type="match status" value="1"/>
</dbReference>
<sequence>MKPDRLKRRLRLRFSKAFPLYEAQALIQKEMATELVRALEALKRKFDRVLEIGAGTGLFSREALRRLPIRSYLASDIVPEAGGYLRGLPLFFVAADGEDLSWVRGKFDLIVSNATFQWFLAPQKAFVQMAGRLTPGGILAFTTFGPETMAEVFTTARRPGPILSHEEIKALKEDYFIPLKERTWQKKLYFSSPREVLNHIRATGAMGHFRPLWSLKDLRKWEMAYQRLAGPRGLPLTYQPMLFVWERRR</sequence>
<keyword evidence="1" id="KW-0489">Methyltransferase</keyword>
<dbReference type="CDD" id="cd02440">
    <property type="entry name" value="AdoMet_MTases"/>
    <property type="match status" value="1"/>
</dbReference>
<protein>
    <submittedName>
        <fullName evidence="1">Methyltransferase domain-containing protein</fullName>
    </submittedName>
</protein>
<organism evidence="1 2">
    <name type="scientific">Thermosulfuriphilus ammonigenes</name>
    <dbReference type="NCBI Taxonomy" id="1936021"/>
    <lineage>
        <taxon>Bacteria</taxon>
        <taxon>Pseudomonadati</taxon>
        <taxon>Thermodesulfobacteriota</taxon>
        <taxon>Thermodesulfobacteria</taxon>
        <taxon>Thermodesulfobacteriales</taxon>
        <taxon>Thermodesulfobacteriaceae</taxon>
        <taxon>Thermosulfuriphilus</taxon>
    </lineage>
</organism>
<dbReference type="RefSeq" id="WP_166032227.1">
    <property type="nucleotide sequence ID" value="NZ_CP048877.1"/>
</dbReference>
<dbReference type="KEGG" id="tav:G4V39_06910"/>
<dbReference type="Proteomes" id="UP000502179">
    <property type="component" value="Chromosome"/>
</dbReference>
<dbReference type="EMBL" id="CP048877">
    <property type="protein sequence ID" value="QIJ72010.1"/>
    <property type="molecule type" value="Genomic_DNA"/>
</dbReference>
<dbReference type="Gene3D" id="3.40.50.150">
    <property type="entry name" value="Vaccinia Virus protein VP39"/>
    <property type="match status" value="1"/>
</dbReference>
<reference evidence="1 2" key="1">
    <citation type="submission" date="2020-02" db="EMBL/GenBank/DDBJ databases">
        <title>Genome analysis of Thermosulfuriphilus ammonigenes ST65T, an anaerobic thermophilic chemolithoautotrophic bacterium isolated from a deep-sea hydrothermal vent.</title>
        <authorList>
            <person name="Slobodkina G."/>
            <person name="Allioux M."/>
            <person name="Merkel A."/>
            <person name="Alain K."/>
            <person name="Jebbar M."/>
            <person name="Slobodkin A."/>
        </authorList>
    </citation>
    <scope>NUCLEOTIDE SEQUENCE [LARGE SCALE GENOMIC DNA]</scope>
    <source>
        <strain evidence="1 2">ST65</strain>
    </source>
</reference>